<proteinExistence type="predicted"/>
<evidence type="ECO:0000313" key="1">
    <source>
        <dbReference type="EMBL" id="KAL1231087.1"/>
    </source>
</evidence>
<accession>A0ABR3K9V7</accession>
<dbReference type="InterPro" id="IPR035994">
    <property type="entry name" value="Nucleoside_phosphorylase_sf"/>
</dbReference>
<sequence length="101" mass="11514">MTKGVLYHFGFSTDEDDLVALFNNVKFVLCGDSAGRMLKLATFLCKQLKNSNGEEPTNLTRTDRYVLYKVSNCICISHELRLQSFNATRKFLIFELVPQEG</sequence>
<keyword evidence="2" id="KW-1185">Reference proteome</keyword>
<gene>
    <name evidence="1" type="ORF">TSPI_03715</name>
</gene>
<name>A0ABR3K9V7_TRISP</name>
<comment type="caution">
    <text evidence="1">The sequence shown here is derived from an EMBL/GenBank/DDBJ whole genome shotgun (WGS) entry which is preliminary data.</text>
</comment>
<protein>
    <submittedName>
        <fullName evidence="1">Uridine phosphorylase</fullName>
    </submittedName>
</protein>
<organism evidence="1 2">
    <name type="scientific">Trichinella spiralis</name>
    <name type="common">Trichina worm</name>
    <dbReference type="NCBI Taxonomy" id="6334"/>
    <lineage>
        <taxon>Eukaryota</taxon>
        <taxon>Metazoa</taxon>
        <taxon>Ecdysozoa</taxon>
        <taxon>Nematoda</taxon>
        <taxon>Enoplea</taxon>
        <taxon>Dorylaimia</taxon>
        <taxon>Trichinellida</taxon>
        <taxon>Trichinellidae</taxon>
        <taxon>Trichinella</taxon>
    </lineage>
</organism>
<dbReference type="Gene3D" id="3.40.50.1580">
    <property type="entry name" value="Nucleoside phosphorylase domain"/>
    <property type="match status" value="1"/>
</dbReference>
<evidence type="ECO:0000313" key="2">
    <source>
        <dbReference type="Proteomes" id="UP001558632"/>
    </source>
</evidence>
<dbReference type="EMBL" id="JBEUSY010000461">
    <property type="protein sequence ID" value="KAL1231087.1"/>
    <property type="molecule type" value="Genomic_DNA"/>
</dbReference>
<dbReference type="Proteomes" id="UP001558632">
    <property type="component" value="Unassembled WGS sequence"/>
</dbReference>
<reference evidence="1 2" key="1">
    <citation type="submission" date="2024-07" db="EMBL/GenBank/DDBJ databases">
        <title>Enhanced genomic and transcriptomic resources for Trichinella pseudospiralis and T. spiralis underpin the discovery of pronounced molecular differences between stages and species.</title>
        <authorList>
            <person name="Pasi K.K."/>
            <person name="La Rosa G."/>
            <person name="Gomez-Morales M.A."/>
            <person name="Tosini F."/>
            <person name="Sumanam S."/>
            <person name="Young N.D."/>
            <person name="Chang B.C."/>
            <person name="Robin G.B."/>
        </authorList>
    </citation>
    <scope>NUCLEOTIDE SEQUENCE [LARGE SCALE GENOMIC DNA]</scope>
    <source>
        <strain evidence="1">ISS534</strain>
    </source>
</reference>